<evidence type="ECO:0000256" key="8">
    <source>
        <dbReference type="ARBA" id="ARBA00023136"/>
    </source>
</evidence>
<dbReference type="Pfam" id="PF02416">
    <property type="entry name" value="TatA_B_E"/>
    <property type="match status" value="1"/>
</dbReference>
<evidence type="ECO:0000256" key="2">
    <source>
        <dbReference type="ARBA" id="ARBA00022448"/>
    </source>
</evidence>
<dbReference type="InterPro" id="IPR006312">
    <property type="entry name" value="TatA/E"/>
</dbReference>
<dbReference type="NCBIfam" id="NF001854">
    <property type="entry name" value="PRK00575.1"/>
    <property type="match status" value="1"/>
</dbReference>
<comment type="caution">
    <text evidence="11">The sequence shown here is derived from an EMBL/GenBank/DDBJ whole genome shotgun (WGS) entry which is preliminary data.</text>
</comment>
<comment type="similarity">
    <text evidence="9">Belongs to the TatA/E family.</text>
</comment>
<keyword evidence="7 9" id="KW-0811">Translocation</keyword>
<dbReference type="EMBL" id="JACSPO010000008">
    <property type="protein sequence ID" value="MBD8063230.1"/>
    <property type="molecule type" value="Genomic_DNA"/>
</dbReference>
<keyword evidence="8 9" id="KW-0472">Membrane</keyword>
<evidence type="ECO:0000256" key="3">
    <source>
        <dbReference type="ARBA" id="ARBA00022475"/>
    </source>
</evidence>
<evidence type="ECO:0000256" key="5">
    <source>
        <dbReference type="ARBA" id="ARBA00022927"/>
    </source>
</evidence>
<comment type="function">
    <text evidence="9">Part of the twin-arginine translocation (Tat) system that transports large folded proteins containing a characteristic twin-arginine motif in their signal peptide across membranes. TatA could form the protein-conducting channel of the Tat system.</text>
</comment>
<evidence type="ECO:0000313" key="11">
    <source>
        <dbReference type="EMBL" id="MBD8063230.1"/>
    </source>
</evidence>
<evidence type="ECO:0000256" key="7">
    <source>
        <dbReference type="ARBA" id="ARBA00023010"/>
    </source>
</evidence>
<organism evidence="11 12">
    <name type="scientific">Oceanitalea stevensii</name>
    <dbReference type="NCBI Taxonomy" id="2763072"/>
    <lineage>
        <taxon>Bacteria</taxon>
        <taxon>Bacillati</taxon>
        <taxon>Actinomycetota</taxon>
        <taxon>Actinomycetes</taxon>
        <taxon>Micrococcales</taxon>
        <taxon>Bogoriellaceae</taxon>
        <taxon>Georgenia</taxon>
    </lineage>
</organism>
<dbReference type="Proteomes" id="UP000661894">
    <property type="component" value="Unassembled WGS sequence"/>
</dbReference>
<evidence type="ECO:0000256" key="4">
    <source>
        <dbReference type="ARBA" id="ARBA00022692"/>
    </source>
</evidence>
<evidence type="ECO:0000256" key="1">
    <source>
        <dbReference type="ARBA" id="ARBA00004162"/>
    </source>
</evidence>
<evidence type="ECO:0000256" key="6">
    <source>
        <dbReference type="ARBA" id="ARBA00022989"/>
    </source>
</evidence>
<dbReference type="PANTHER" id="PTHR42982:SF8">
    <property type="entry name" value="SEC-INDEPENDENT PROTEIN TRANSLOCASE PROTEIN TATA"/>
    <property type="match status" value="1"/>
</dbReference>
<dbReference type="Gene3D" id="1.20.5.3310">
    <property type="match status" value="1"/>
</dbReference>
<dbReference type="NCBIfam" id="TIGR01411">
    <property type="entry name" value="tatAE"/>
    <property type="match status" value="1"/>
</dbReference>
<name>A0ABR8Z4H6_9MICO</name>
<feature type="region of interest" description="Disordered" evidence="10">
    <location>
        <begin position="60"/>
        <end position="82"/>
    </location>
</feature>
<evidence type="ECO:0000256" key="10">
    <source>
        <dbReference type="SAM" id="MobiDB-lite"/>
    </source>
</evidence>
<evidence type="ECO:0000313" key="12">
    <source>
        <dbReference type="Proteomes" id="UP000661894"/>
    </source>
</evidence>
<dbReference type="InterPro" id="IPR003369">
    <property type="entry name" value="TatA/B/E"/>
</dbReference>
<dbReference type="PANTHER" id="PTHR42982">
    <property type="entry name" value="SEC-INDEPENDENT PROTEIN TRANSLOCASE PROTEIN TATA"/>
    <property type="match status" value="1"/>
</dbReference>
<gene>
    <name evidence="9 11" type="primary">tatA</name>
    <name evidence="11" type="ORF">H9624_12975</name>
</gene>
<comment type="subunit">
    <text evidence="9">The Tat system comprises two distinct complexes: a TatABC complex, containing multiple copies of TatA, TatB and TatC subunits, and a separate TatA complex, containing only TatA subunits. Substrates initially bind to the TatABC complex, which probably triggers association of the separate TatA complex to form the active translocon.</text>
</comment>
<dbReference type="HAMAP" id="MF_00236">
    <property type="entry name" value="TatA_E"/>
    <property type="match status" value="1"/>
</dbReference>
<keyword evidence="12" id="KW-1185">Reference proteome</keyword>
<sequence>MGDTMRPTHILILLIVLVILFGAKRLPDVARSVGQSMKVFKKEITELQEDVVPVAPVATTQATTPAPAPATPAAGGTAPTDR</sequence>
<accession>A0ABR8Z4H6</accession>
<comment type="subcellular location">
    <subcellularLocation>
        <location evidence="1 9">Cell membrane</location>
        <topology evidence="1 9">Single-pass membrane protein</topology>
    </subcellularLocation>
</comment>
<protein>
    <recommendedName>
        <fullName evidence="9">Sec-independent protein translocase protein TatA</fullName>
    </recommendedName>
</protein>
<keyword evidence="4 9" id="KW-0812">Transmembrane</keyword>
<reference evidence="11 12" key="1">
    <citation type="submission" date="2020-08" db="EMBL/GenBank/DDBJ databases">
        <title>A Genomic Blueprint of the Chicken Gut Microbiome.</title>
        <authorList>
            <person name="Gilroy R."/>
            <person name="Ravi A."/>
            <person name="Getino M."/>
            <person name="Pursley I."/>
            <person name="Horton D.L."/>
            <person name="Alikhan N.-F."/>
            <person name="Baker D."/>
            <person name="Gharbi K."/>
            <person name="Hall N."/>
            <person name="Watson M."/>
            <person name="Adriaenssens E.M."/>
            <person name="Foster-Nyarko E."/>
            <person name="Jarju S."/>
            <person name="Secka A."/>
            <person name="Antonio M."/>
            <person name="Oren A."/>
            <person name="Chaudhuri R."/>
            <person name="La Ragione R.M."/>
            <person name="Hildebrand F."/>
            <person name="Pallen M.J."/>
        </authorList>
    </citation>
    <scope>NUCLEOTIDE SEQUENCE [LARGE SCALE GENOMIC DNA]</scope>
    <source>
        <strain evidence="11 12">Sa1BUA1</strain>
    </source>
</reference>
<keyword evidence="6 9" id="KW-1133">Transmembrane helix</keyword>
<evidence type="ECO:0000256" key="9">
    <source>
        <dbReference type="HAMAP-Rule" id="MF_00236"/>
    </source>
</evidence>
<keyword evidence="5 9" id="KW-0653">Protein transport</keyword>
<proteinExistence type="inferred from homology"/>
<keyword evidence="2 9" id="KW-0813">Transport</keyword>
<keyword evidence="3 9" id="KW-1003">Cell membrane</keyword>